<dbReference type="Proteomes" id="UP000194236">
    <property type="component" value="Unassembled WGS sequence"/>
</dbReference>
<dbReference type="AlphaFoldDB" id="A0A1Y3BMX3"/>
<dbReference type="InterPro" id="IPR046341">
    <property type="entry name" value="SET_dom_sf"/>
</dbReference>
<evidence type="ECO:0000313" key="2">
    <source>
        <dbReference type="EMBL" id="OTF82311.1"/>
    </source>
</evidence>
<protein>
    <submittedName>
        <fullName evidence="2">Uncharacterized protein</fullName>
    </submittedName>
</protein>
<feature type="region of interest" description="Disordered" evidence="1">
    <location>
        <begin position="28"/>
        <end position="63"/>
    </location>
</feature>
<gene>
    <name evidence="2" type="ORF">BLA29_001465</name>
</gene>
<keyword evidence="3" id="KW-1185">Reference proteome</keyword>
<dbReference type="EMBL" id="MUJZ01009055">
    <property type="protein sequence ID" value="OTF82311.1"/>
    <property type="molecule type" value="Genomic_DNA"/>
</dbReference>
<comment type="caution">
    <text evidence="2">The sequence shown here is derived from an EMBL/GenBank/DDBJ whole genome shotgun (WGS) entry which is preliminary data.</text>
</comment>
<evidence type="ECO:0000256" key="1">
    <source>
        <dbReference type="SAM" id="MobiDB-lite"/>
    </source>
</evidence>
<accession>A0A1Y3BMX3</accession>
<dbReference type="Gene3D" id="2.170.270.10">
    <property type="entry name" value="SET domain"/>
    <property type="match status" value="1"/>
</dbReference>
<reference evidence="2 3" key="1">
    <citation type="submission" date="2017-03" db="EMBL/GenBank/DDBJ databases">
        <title>Genome Survey of Euroglyphus maynei.</title>
        <authorList>
            <person name="Arlian L.G."/>
            <person name="Morgan M.S."/>
            <person name="Rider S.D."/>
        </authorList>
    </citation>
    <scope>NUCLEOTIDE SEQUENCE [LARGE SCALE GENOMIC DNA]</scope>
    <source>
        <strain evidence="2">Arlian Lab</strain>
        <tissue evidence="2">Whole body</tissue>
    </source>
</reference>
<organism evidence="2 3">
    <name type="scientific">Euroglyphus maynei</name>
    <name type="common">Mayne's house dust mite</name>
    <dbReference type="NCBI Taxonomy" id="6958"/>
    <lineage>
        <taxon>Eukaryota</taxon>
        <taxon>Metazoa</taxon>
        <taxon>Ecdysozoa</taxon>
        <taxon>Arthropoda</taxon>
        <taxon>Chelicerata</taxon>
        <taxon>Arachnida</taxon>
        <taxon>Acari</taxon>
        <taxon>Acariformes</taxon>
        <taxon>Sarcoptiformes</taxon>
        <taxon>Astigmata</taxon>
        <taxon>Psoroptidia</taxon>
        <taxon>Analgoidea</taxon>
        <taxon>Pyroglyphidae</taxon>
        <taxon>Pyroglyphinae</taxon>
        <taxon>Euroglyphus</taxon>
    </lineage>
</organism>
<dbReference type="OrthoDB" id="7327383at2759"/>
<evidence type="ECO:0000313" key="3">
    <source>
        <dbReference type="Proteomes" id="UP000194236"/>
    </source>
</evidence>
<name>A0A1Y3BMX3_EURMA</name>
<proteinExistence type="predicted"/>
<sequence length="109" mass="12656">MEDGNPNSVWDLNQITEKDFDQHSIYKVSDQPCDDENNDAVNDNDNNDQESSSTKTKQRLTKAEQSLPRNLILKPSKTIKDVSKIFLKKSDDFIFIHENFDRISKFFSV</sequence>